<comment type="caution">
    <text evidence="2">The sequence shown here is derived from an EMBL/GenBank/DDBJ whole genome shotgun (WGS) entry which is preliminary data.</text>
</comment>
<gene>
    <name evidence="2" type="ORF">ACFY35_35150</name>
</gene>
<keyword evidence="1" id="KW-0812">Transmembrane</keyword>
<keyword evidence="1" id="KW-1133">Transmembrane helix</keyword>
<dbReference type="RefSeq" id="WP_020517636.1">
    <property type="nucleotide sequence ID" value="NZ_JBIAZU010000006.1"/>
</dbReference>
<evidence type="ECO:0000256" key="1">
    <source>
        <dbReference type="SAM" id="Phobius"/>
    </source>
</evidence>
<sequence length="176" mass="19934">MYLVPPMDDEPPPEYVAFVAGHLTALRTETDRLVGGDAEGGHIYMDVLADLAGHWRRLRLWSWLAGKDAAGEYLQRRLAARTKQWRDEQIYDVDVRVLRTQIYMPLHGPGQTLALRKAQVLDDTVRAGAVPFADAGIAWVQAYKKQEWHRLGRWIATCILVVGGMIQYMTWLSTGS</sequence>
<feature type="transmembrane region" description="Helical" evidence="1">
    <location>
        <begin position="151"/>
        <end position="171"/>
    </location>
</feature>
<keyword evidence="3" id="KW-1185">Reference proteome</keyword>
<accession>A0ABW6WNT8</accession>
<keyword evidence="1" id="KW-0472">Membrane</keyword>
<proteinExistence type="predicted"/>
<dbReference type="Proteomes" id="UP001602245">
    <property type="component" value="Unassembled WGS sequence"/>
</dbReference>
<evidence type="ECO:0000313" key="3">
    <source>
        <dbReference type="Proteomes" id="UP001602245"/>
    </source>
</evidence>
<dbReference type="EMBL" id="JBIAZU010000006">
    <property type="protein sequence ID" value="MFF5294708.1"/>
    <property type="molecule type" value="Genomic_DNA"/>
</dbReference>
<evidence type="ECO:0000313" key="2">
    <source>
        <dbReference type="EMBL" id="MFF5294708.1"/>
    </source>
</evidence>
<reference evidence="2 3" key="1">
    <citation type="submission" date="2024-10" db="EMBL/GenBank/DDBJ databases">
        <title>The Natural Products Discovery Center: Release of the First 8490 Sequenced Strains for Exploring Actinobacteria Biosynthetic Diversity.</title>
        <authorList>
            <person name="Kalkreuter E."/>
            <person name="Kautsar S.A."/>
            <person name="Yang D."/>
            <person name="Bader C.D."/>
            <person name="Teijaro C.N."/>
            <person name="Fluegel L."/>
            <person name="Davis C.M."/>
            <person name="Simpson J.R."/>
            <person name="Lauterbach L."/>
            <person name="Steele A.D."/>
            <person name="Gui C."/>
            <person name="Meng S."/>
            <person name="Li G."/>
            <person name="Viehrig K."/>
            <person name="Ye F."/>
            <person name="Su P."/>
            <person name="Kiefer A.F."/>
            <person name="Nichols A."/>
            <person name="Cepeda A.J."/>
            <person name="Yan W."/>
            <person name="Fan B."/>
            <person name="Jiang Y."/>
            <person name="Adhikari A."/>
            <person name="Zheng C.-J."/>
            <person name="Schuster L."/>
            <person name="Cowan T.M."/>
            <person name="Smanski M.J."/>
            <person name="Chevrette M.G."/>
            <person name="De Carvalho L.P.S."/>
            <person name="Shen B."/>
        </authorList>
    </citation>
    <scope>NUCLEOTIDE SEQUENCE [LARGE SCALE GENOMIC DNA]</scope>
    <source>
        <strain evidence="2 3">NPDC000087</strain>
    </source>
</reference>
<protein>
    <submittedName>
        <fullName evidence="2">Uncharacterized protein</fullName>
    </submittedName>
</protein>
<name>A0ABW6WNT8_9ACTN</name>
<organism evidence="2 3">
    <name type="scientific">Paractinoplanes globisporus</name>
    <dbReference type="NCBI Taxonomy" id="113565"/>
    <lineage>
        <taxon>Bacteria</taxon>
        <taxon>Bacillati</taxon>
        <taxon>Actinomycetota</taxon>
        <taxon>Actinomycetes</taxon>
        <taxon>Micromonosporales</taxon>
        <taxon>Micromonosporaceae</taxon>
        <taxon>Paractinoplanes</taxon>
    </lineage>
</organism>